<evidence type="ECO:0000313" key="3">
    <source>
        <dbReference type="Proteomes" id="UP001438707"/>
    </source>
</evidence>
<sequence length="186" mass="19819">MADKVPDSQPRSPRADDVDLTNLSQPDSGATGDIPMNFNKPKAGLYVDLPSDPKDGAISVGYSNANDILSDLMQHADYTNAGDERQHDLSPRLREAGYLLSLVSPLHSLPQRFNAVKATTVPAARPKATGTAVPKLSGRPPVHKRASPSSLRVAGVPRRSMHIPDVEDTAAVTSAGRRPCRTPGLL</sequence>
<feature type="region of interest" description="Disordered" evidence="1">
    <location>
        <begin position="126"/>
        <end position="164"/>
    </location>
</feature>
<dbReference type="EMBL" id="JALJOS010000008">
    <property type="protein sequence ID" value="KAK9835532.1"/>
    <property type="molecule type" value="Genomic_DNA"/>
</dbReference>
<reference evidence="2 3" key="1">
    <citation type="journal article" date="2024" name="Nat. Commun.">
        <title>Phylogenomics reveals the evolutionary origins of lichenization in chlorophyte algae.</title>
        <authorList>
            <person name="Puginier C."/>
            <person name="Libourel C."/>
            <person name="Otte J."/>
            <person name="Skaloud P."/>
            <person name="Haon M."/>
            <person name="Grisel S."/>
            <person name="Petersen M."/>
            <person name="Berrin J.G."/>
            <person name="Delaux P.M."/>
            <person name="Dal Grande F."/>
            <person name="Keller J."/>
        </authorList>
    </citation>
    <scope>NUCLEOTIDE SEQUENCE [LARGE SCALE GENOMIC DNA]</scope>
    <source>
        <strain evidence="2 3">SAG 2145</strain>
    </source>
</reference>
<protein>
    <submittedName>
        <fullName evidence="2">Uncharacterized protein</fullName>
    </submittedName>
</protein>
<comment type="caution">
    <text evidence="2">The sequence shown here is derived from an EMBL/GenBank/DDBJ whole genome shotgun (WGS) entry which is preliminary data.</text>
</comment>
<proteinExistence type="predicted"/>
<name>A0AAW1RQD7_9CHLO</name>
<gene>
    <name evidence="2" type="ORF">WJX74_002457</name>
</gene>
<feature type="region of interest" description="Disordered" evidence="1">
    <location>
        <begin position="1"/>
        <end position="37"/>
    </location>
</feature>
<keyword evidence="3" id="KW-1185">Reference proteome</keyword>
<evidence type="ECO:0000313" key="2">
    <source>
        <dbReference type="EMBL" id="KAK9835532.1"/>
    </source>
</evidence>
<accession>A0AAW1RQD7</accession>
<evidence type="ECO:0000256" key="1">
    <source>
        <dbReference type="SAM" id="MobiDB-lite"/>
    </source>
</evidence>
<dbReference type="AlphaFoldDB" id="A0AAW1RQD7"/>
<organism evidence="2 3">
    <name type="scientific">Apatococcus lobatus</name>
    <dbReference type="NCBI Taxonomy" id="904363"/>
    <lineage>
        <taxon>Eukaryota</taxon>
        <taxon>Viridiplantae</taxon>
        <taxon>Chlorophyta</taxon>
        <taxon>core chlorophytes</taxon>
        <taxon>Trebouxiophyceae</taxon>
        <taxon>Chlorellales</taxon>
        <taxon>Chlorellaceae</taxon>
        <taxon>Apatococcus</taxon>
    </lineage>
</organism>
<dbReference type="Proteomes" id="UP001438707">
    <property type="component" value="Unassembled WGS sequence"/>
</dbReference>